<dbReference type="EMBL" id="LR134350">
    <property type="protein sequence ID" value="VEG26994.1"/>
    <property type="molecule type" value="Genomic_DNA"/>
</dbReference>
<feature type="transmembrane region" description="Helical" evidence="5">
    <location>
        <begin position="36"/>
        <end position="56"/>
    </location>
</feature>
<dbReference type="AlphaFoldDB" id="A0A3S4R2J8"/>
<feature type="transmembrane region" description="Helical" evidence="5">
    <location>
        <begin position="191"/>
        <end position="217"/>
    </location>
</feature>
<evidence type="ECO:0000256" key="2">
    <source>
        <dbReference type="ARBA" id="ARBA00022692"/>
    </source>
</evidence>
<comment type="subcellular location">
    <subcellularLocation>
        <location evidence="1">Membrane</location>
        <topology evidence="1">Multi-pass membrane protein</topology>
    </subcellularLocation>
</comment>
<reference evidence="7 8" key="1">
    <citation type="submission" date="2018-12" db="EMBL/GenBank/DDBJ databases">
        <authorList>
            <consortium name="Pathogen Informatics"/>
        </authorList>
    </citation>
    <scope>NUCLEOTIDE SEQUENCE [LARGE SCALE GENOMIC DNA]</scope>
    <source>
        <strain evidence="7 8">NCTC11636</strain>
    </source>
</reference>
<feature type="transmembrane region" description="Helical" evidence="5">
    <location>
        <begin position="319"/>
        <end position="341"/>
    </location>
</feature>
<dbReference type="GO" id="GO:0016020">
    <property type="term" value="C:membrane"/>
    <property type="evidence" value="ECO:0007669"/>
    <property type="project" value="UniProtKB-SubCell"/>
</dbReference>
<feature type="transmembrane region" description="Helical" evidence="5">
    <location>
        <begin position="238"/>
        <end position="262"/>
    </location>
</feature>
<name>A0A3S4R2J8_9ACTO</name>
<dbReference type="PANTHER" id="PTHR43471">
    <property type="entry name" value="ABC TRANSPORTER PERMEASE"/>
    <property type="match status" value="1"/>
</dbReference>
<feature type="transmembrane region" description="Helical" evidence="5">
    <location>
        <begin position="361"/>
        <end position="386"/>
    </location>
</feature>
<feature type="transmembrane region" description="Helical" evidence="5">
    <location>
        <begin position="282"/>
        <end position="307"/>
    </location>
</feature>
<dbReference type="RefSeq" id="WP_126381974.1">
    <property type="nucleotide sequence ID" value="NZ_LR134350.1"/>
</dbReference>
<dbReference type="PANTHER" id="PTHR43471:SF3">
    <property type="entry name" value="ABC TRANSPORTER PERMEASE PROTEIN NATB"/>
    <property type="match status" value="1"/>
</dbReference>
<feature type="domain" description="ABC-2 type transporter transmembrane" evidence="6">
    <location>
        <begin position="33"/>
        <end position="381"/>
    </location>
</feature>
<dbReference type="InterPro" id="IPR013525">
    <property type="entry name" value="ABC2_TM"/>
</dbReference>
<keyword evidence="8" id="KW-1185">Reference proteome</keyword>
<evidence type="ECO:0000313" key="8">
    <source>
        <dbReference type="Proteomes" id="UP000266895"/>
    </source>
</evidence>
<evidence type="ECO:0000256" key="5">
    <source>
        <dbReference type="SAM" id="Phobius"/>
    </source>
</evidence>
<evidence type="ECO:0000259" key="6">
    <source>
        <dbReference type="Pfam" id="PF12698"/>
    </source>
</evidence>
<keyword evidence="3 5" id="KW-1133">Transmembrane helix</keyword>
<protein>
    <submittedName>
        <fullName evidence="7">ABC-type transport system involved in multi-copper enzyme maturation, permease component</fullName>
    </submittedName>
</protein>
<dbReference type="GO" id="GO:0140359">
    <property type="term" value="F:ABC-type transporter activity"/>
    <property type="evidence" value="ECO:0007669"/>
    <property type="project" value="InterPro"/>
</dbReference>
<sequence length="414" mass="43330">MSTSTEHEAQAMSRRSEILLVTGRELRTQLLKRSTLVSTVVVTALVVVGIIVAAAVTGSNDGPYRLGVTGADEKVTASLLPALKEATASQTDPVEVIDLAGTQGSEALSGEDPVDMVLDLSGAPRLLVEERADDQVAAAVTGVLQQRALSDQITALGGDPVQVTSTLATSAPEVVVLDPPTEDQEDFGPRYTVFMVVNTLMYMVMLGGGQLIAMGVVEEKASRIVEILLSCVRPTSLLAGKVLGIGTASIATTMVTALAGVITAEAVDIMPGSPVDLDITLVAMLVWMVVGFALFSVAFGAAGALVSRQEDVGSVTMPLIMLCVVPFMASIVMVMGDPQAVVWRVLAFVPPLSPFLMPARLVFGVSGWVEQVIALAIALACLPLLVRAAAGIYTRAVTRTGARVPLREVLRRAR</sequence>
<evidence type="ECO:0000256" key="4">
    <source>
        <dbReference type="ARBA" id="ARBA00023136"/>
    </source>
</evidence>
<proteinExistence type="predicted"/>
<dbReference type="Pfam" id="PF12698">
    <property type="entry name" value="ABC2_membrane_3"/>
    <property type="match status" value="1"/>
</dbReference>
<keyword evidence="2 5" id="KW-0812">Transmembrane</keyword>
<keyword evidence="4 5" id="KW-0472">Membrane</keyword>
<evidence type="ECO:0000256" key="1">
    <source>
        <dbReference type="ARBA" id="ARBA00004141"/>
    </source>
</evidence>
<dbReference type="KEGG" id="ahw:NCTC11636_00816"/>
<dbReference type="OrthoDB" id="3268959at2"/>
<accession>A0A3S4R2J8</accession>
<evidence type="ECO:0000256" key="3">
    <source>
        <dbReference type="ARBA" id="ARBA00022989"/>
    </source>
</evidence>
<gene>
    <name evidence="7" type="primary">yhaP</name>
    <name evidence="7" type="ORF">NCTC11636_00816</name>
</gene>
<evidence type="ECO:0000313" key="7">
    <source>
        <dbReference type="EMBL" id="VEG26994.1"/>
    </source>
</evidence>
<dbReference type="Proteomes" id="UP000266895">
    <property type="component" value="Chromosome"/>
</dbReference>
<organism evidence="7 8">
    <name type="scientific">Actinomyces howellii</name>
    <dbReference type="NCBI Taxonomy" id="52771"/>
    <lineage>
        <taxon>Bacteria</taxon>
        <taxon>Bacillati</taxon>
        <taxon>Actinomycetota</taxon>
        <taxon>Actinomycetes</taxon>
        <taxon>Actinomycetales</taxon>
        <taxon>Actinomycetaceae</taxon>
        <taxon>Actinomyces</taxon>
    </lineage>
</organism>